<evidence type="ECO:0000313" key="1">
    <source>
        <dbReference type="EMBL" id="AGO85759.1"/>
    </source>
</evidence>
<keyword evidence="2" id="KW-1185">Reference proteome</keyword>
<protein>
    <submittedName>
        <fullName evidence="1">Pentapeptide domain containing protein</fullName>
    </submittedName>
</protein>
<dbReference type="RefSeq" id="YP_008438838.1">
    <property type="nucleotide sequence ID" value="NC_022098.1"/>
</dbReference>
<dbReference type="Proteomes" id="UP000204584">
    <property type="component" value="Segment"/>
</dbReference>
<dbReference type="EMBL" id="KC977571">
    <property type="protein sequence ID" value="AGO85759.1"/>
    <property type="molecule type" value="Genomic_DNA"/>
</dbReference>
<sequence>MALCRHRRSRPINWSGQWMLRRPVSVDCASAGQSVDYWTGARIVVSRGPLNEPDDQTALQFYEDTYLVAADLGVSGRLSEGPKHQLTAMTAQSRRRRLTERVHYSNGDIIVLSIDADRETPVWYRVSPSCPDARHAGNVFFGLWRPLPRGACAQRVPDAVNDGRDMGRRFRLYLQAQRGVIASRPPDGDVGAMSAPCRNHDGNDDDDEFCAWHDHVEKPWTCDIDSRHGLRMLSNGAIYDAMPLASWLDTLVCHGLPPCDPATLEPVAPFVVPTYAWMARLPPSWVSEALSRAFVCMWTRIADGADLLAALNLPHVALSLVRIEALRSWRRDAAAACVCAHDAEATLHLHRGDISRRCDDAYRVNMVDRYQAASVCDTDVPPPNRAEAALTVSMTASRFDRVTWTGRVFIKCVFAGAAWTDCRFVDCRFVRCNFVDAVVDRCIFDRCAFYVAHED</sequence>
<dbReference type="KEGG" id="vg:16607546"/>
<gene>
    <name evidence="1" type="ORF">psal_cds_1360</name>
</gene>
<name>S4VYI2_9VIRU</name>
<proteinExistence type="predicted"/>
<organism evidence="1 2">
    <name type="scientific">Pandoravirus salinus</name>
    <dbReference type="NCBI Taxonomy" id="1349410"/>
    <lineage>
        <taxon>Viruses</taxon>
        <taxon>Pandoravirus</taxon>
    </lineage>
</organism>
<dbReference type="SUPFAM" id="SSF141571">
    <property type="entry name" value="Pentapeptide repeat-like"/>
    <property type="match status" value="1"/>
</dbReference>
<reference evidence="1 2" key="1">
    <citation type="journal article" date="2013" name="Science">
        <title>Pandoraviruses: amoeba viruses with genomes up to 2.5 Mb reaching that of parasitic eukaryotes.</title>
        <authorList>
            <person name="Philippe N."/>
            <person name="Legendre M."/>
            <person name="Doutre G."/>
            <person name="Coute Y."/>
            <person name="Poirot O."/>
            <person name="Lescot M."/>
            <person name="Arslan D."/>
            <person name="Seltzer V."/>
            <person name="Bertaux L."/>
            <person name="Bruley C."/>
            <person name="Garin J."/>
            <person name="Claverie J.M."/>
            <person name="Abergel C."/>
        </authorList>
    </citation>
    <scope>NUCLEOTIDE SEQUENCE [LARGE SCALE GENOMIC DNA]</scope>
</reference>
<evidence type="ECO:0000313" key="2">
    <source>
        <dbReference type="Proteomes" id="UP000204584"/>
    </source>
</evidence>
<dbReference type="GeneID" id="16607546"/>
<accession>S4VYI2</accession>
<dbReference type="Gene3D" id="2.160.20.80">
    <property type="entry name" value="E3 ubiquitin-protein ligase SopA"/>
    <property type="match status" value="1"/>
</dbReference>